<dbReference type="KEGG" id="caua:113065428"/>
<feature type="transmembrane region" description="Helical" evidence="1">
    <location>
        <begin position="147"/>
        <end position="168"/>
    </location>
</feature>
<name>A0A6P6M980_CARAU</name>
<protein>
    <submittedName>
        <fullName evidence="4">Uncharacterized protein LOC113065428</fullName>
    </submittedName>
</protein>
<dbReference type="SUPFAM" id="SSF48726">
    <property type="entry name" value="Immunoglobulin"/>
    <property type="match status" value="1"/>
</dbReference>
<dbReference type="InterPro" id="IPR013783">
    <property type="entry name" value="Ig-like_fold"/>
</dbReference>
<gene>
    <name evidence="4" type="primary">LOC113065428</name>
</gene>
<dbReference type="GeneID" id="113065428"/>
<keyword evidence="1" id="KW-0472">Membrane</keyword>
<dbReference type="Gene3D" id="2.60.40.10">
    <property type="entry name" value="Immunoglobulins"/>
    <property type="match status" value="1"/>
</dbReference>
<dbReference type="OrthoDB" id="8980497at2759"/>
<dbReference type="InterPro" id="IPR036179">
    <property type="entry name" value="Ig-like_dom_sf"/>
</dbReference>
<dbReference type="Proteomes" id="UP000515129">
    <property type="component" value="Chromosome 48"/>
</dbReference>
<proteinExistence type="predicted"/>
<dbReference type="RefSeq" id="XP_026092446.1">
    <property type="nucleotide sequence ID" value="XM_026236661.1"/>
</dbReference>
<evidence type="ECO:0000256" key="1">
    <source>
        <dbReference type="SAM" id="Phobius"/>
    </source>
</evidence>
<reference evidence="4" key="1">
    <citation type="submission" date="2025-08" db="UniProtKB">
        <authorList>
            <consortium name="RefSeq"/>
        </authorList>
    </citation>
    <scope>IDENTIFICATION</scope>
    <source>
        <strain evidence="4">Wakin</strain>
        <tissue evidence="4">Muscle</tissue>
    </source>
</reference>
<sequence>MKFLFVLVFSVSVTLCDAELKLEATVGENVTISFKTAELERVDQVRTTFKGENGKKLVARYCRCADCGHCIPVGTPGVSLRIEEGTASLILLDVSSSNSGLYEAQVFNGNNVSEIQATLVVKEPVLSSTKESPQTSSPKPPDSSGHLWLWLCALLILPVLTVIGFLLFKKRRRDHVALPYTEETSAVSSAASSKKYMERNCTDCVAVSFKTCREETEDQLLT</sequence>
<keyword evidence="3" id="KW-1185">Reference proteome</keyword>
<organism evidence="3 4">
    <name type="scientific">Carassius auratus</name>
    <name type="common">Goldfish</name>
    <dbReference type="NCBI Taxonomy" id="7957"/>
    <lineage>
        <taxon>Eukaryota</taxon>
        <taxon>Metazoa</taxon>
        <taxon>Chordata</taxon>
        <taxon>Craniata</taxon>
        <taxon>Vertebrata</taxon>
        <taxon>Euteleostomi</taxon>
        <taxon>Actinopterygii</taxon>
        <taxon>Neopterygii</taxon>
        <taxon>Teleostei</taxon>
        <taxon>Ostariophysi</taxon>
        <taxon>Cypriniformes</taxon>
        <taxon>Cyprinidae</taxon>
        <taxon>Cyprininae</taxon>
        <taxon>Carassius</taxon>
    </lineage>
</organism>
<evidence type="ECO:0000313" key="3">
    <source>
        <dbReference type="Proteomes" id="UP000515129"/>
    </source>
</evidence>
<dbReference type="AlphaFoldDB" id="A0A6P6M980"/>
<accession>A0A6P6M980</accession>
<evidence type="ECO:0000313" key="4">
    <source>
        <dbReference type="RefSeq" id="XP_026092446.1"/>
    </source>
</evidence>
<feature type="signal peptide" evidence="2">
    <location>
        <begin position="1"/>
        <end position="18"/>
    </location>
</feature>
<evidence type="ECO:0000256" key="2">
    <source>
        <dbReference type="SAM" id="SignalP"/>
    </source>
</evidence>
<keyword evidence="2" id="KW-0732">Signal</keyword>
<keyword evidence="1" id="KW-0812">Transmembrane</keyword>
<keyword evidence="1" id="KW-1133">Transmembrane helix</keyword>
<feature type="chain" id="PRO_5027946413" evidence="2">
    <location>
        <begin position="19"/>
        <end position="222"/>
    </location>
</feature>